<keyword evidence="3" id="KW-1185">Reference proteome</keyword>
<accession>A0A9P7AIQ4</accession>
<feature type="domain" description="DUF6830" evidence="1">
    <location>
        <begin position="38"/>
        <end position="141"/>
    </location>
</feature>
<dbReference type="Pfam" id="PF20722">
    <property type="entry name" value="DUF6830"/>
    <property type="match status" value="1"/>
</dbReference>
<evidence type="ECO:0000313" key="3">
    <source>
        <dbReference type="Proteomes" id="UP000719766"/>
    </source>
</evidence>
<feature type="non-terminal residue" evidence="2">
    <location>
        <position position="265"/>
    </location>
</feature>
<gene>
    <name evidence="2" type="ORF">HD556DRAFT_1202437</name>
</gene>
<dbReference type="OrthoDB" id="2688098at2759"/>
<dbReference type="InterPro" id="IPR049233">
    <property type="entry name" value="DUF6830"/>
</dbReference>
<dbReference type="EMBL" id="JABBWE010000061">
    <property type="protein sequence ID" value="KAG1789209.1"/>
    <property type="molecule type" value="Genomic_DNA"/>
</dbReference>
<dbReference type="AlphaFoldDB" id="A0A9P7AIQ4"/>
<evidence type="ECO:0000313" key="2">
    <source>
        <dbReference type="EMBL" id="KAG1789209.1"/>
    </source>
</evidence>
<dbReference type="Proteomes" id="UP000719766">
    <property type="component" value="Unassembled WGS sequence"/>
</dbReference>
<proteinExistence type="predicted"/>
<sequence length="265" mass="30013">NPALSWVSRVLPDETHSVHGPRPVRNHFLKGILSGDALTAFHLTLTPDFKSLSPTGIHSIYSLIDFDHALSQFIRCFSLSTGEHTRWDHRYGRFSAWKKFRLQLHSAFQPQLIMPSRVVQAYPPGESFPLGNCDNVLVDITGDDGQITSRVAQVRLVFQPNLPRASNLVLPSYLSCPLLYIQYYHFVASPNDHPELAMWTVERSYVEDQHGKHRCGGVVPLTSVTHAVELIPEYGEKADEKISSAICLESYDRFFLNNFADKESY</sequence>
<organism evidence="2 3">
    <name type="scientific">Suillus plorans</name>
    <dbReference type="NCBI Taxonomy" id="116603"/>
    <lineage>
        <taxon>Eukaryota</taxon>
        <taxon>Fungi</taxon>
        <taxon>Dikarya</taxon>
        <taxon>Basidiomycota</taxon>
        <taxon>Agaricomycotina</taxon>
        <taxon>Agaricomycetes</taxon>
        <taxon>Agaricomycetidae</taxon>
        <taxon>Boletales</taxon>
        <taxon>Suillineae</taxon>
        <taxon>Suillaceae</taxon>
        <taxon>Suillus</taxon>
    </lineage>
</organism>
<reference evidence="2" key="1">
    <citation type="journal article" date="2020" name="New Phytol.">
        <title>Comparative genomics reveals dynamic genome evolution in host specialist ectomycorrhizal fungi.</title>
        <authorList>
            <person name="Lofgren L.A."/>
            <person name="Nguyen N.H."/>
            <person name="Vilgalys R."/>
            <person name="Ruytinx J."/>
            <person name="Liao H.L."/>
            <person name="Branco S."/>
            <person name="Kuo A."/>
            <person name="LaButti K."/>
            <person name="Lipzen A."/>
            <person name="Andreopoulos W."/>
            <person name="Pangilinan J."/>
            <person name="Riley R."/>
            <person name="Hundley H."/>
            <person name="Na H."/>
            <person name="Barry K."/>
            <person name="Grigoriev I.V."/>
            <person name="Stajich J.E."/>
            <person name="Kennedy P.G."/>
        </authorList>
    </citation>
    <scope>NUCLEOTIDE SEQUENCE</scope>
    <source>
        <strain evidence="2">S12</strain>
    </source>
</reference>
<comment type="caution">
    <text evidence="2">The sequence shown here is derived from an EMBL/GenBank/DDBJ whole genome shotgun (WGS) entry which is preliminary data.</text>
</comment>
<feature type="non-terminal residue" evidence="2">
    <location>
        <position position="1"/>
    </location>
</feature>
<protein>
    <recommendedName>
        <fullName evidence="1">DUF6830 domain-containing protein</fullName>
    </recommendedName>
</protein>
<evidence type="ECO:0000259" key="1">
    <source>
        <dbReference type="Pfam" id="PF20722"/>
    </source>
</evidence>
<dbReference type="GeneID" id="64590170"/>
<name>A0A9P7AIQ4_9AGAM</name>
<dbReference type="RefSeq" id="XP_041156330.1">
    <property type="nucleotide sequence ID" value="XM_041296406.1"/>
</dbReference>